<keyword evidence="3" id="KW-1185">Reference proteome</keyword>
<gene>
    <name evidence="2" type="ORF">NQ318_020720</name>
</gene>
<feature type="signal peptide" evidence="1">
    <location>
        <begin position="1"/>
        <end position="19"/>
    </location>
</feature>
<reference evidence="2" key="1">
    <citation type="journal article" date="2023" name="Insect Mol. Biol.">
        <title>Genome sequencing provides insights into the evolution of gene families encoding plant cell wall-degrading enzymes in longhorned beetles.</title>
        <authorList>
            <person name="Shin N.R."/>
            <person name="Okamura Y."/>
            <person name="Kirsch R."/>
            <person name="Pauchet Y."/>
        </authorList>
    </citation>
    <scope>NUCLEOTIDE SEQUENCE</scope>
    <source>
        <strain evidence="2">AMC_N1</strain>
    </source>
</reference>
<dbReference type="EMBL" id="JAPWTK010000032">
    <property type="protein sequence ID" value="KAJ8956169.1"/>
    <property type="molecule type" value="Genomic_DNA"/>
</dbReference>
<proteinExistence type="predicted"/>
<dbReference type="Proteomes" id="UP001162162">
    <property type="component" value="Unassembled WGS sequence"/>
</dbReference>
<dbReference type="AlphaFoldDB" id="A0AAV8YWV3"/>
<comment type="caution">
    <text evidence="2">The sequence shown here is derived from an EMBL/GenBank/DDBJ whole genome shotgun (WGS) entry which is preliminary data.</text>
</comment>
<sequence>MHPLYVILSTTLLLTGTTSAPARSKLQLLRDKNGQLDSFAKEKSQRRTRSFLDWDVDIELWTETPLVVAHPQIPKTLTFNIEKNGHVTPDFSNGLDYPDPLLLTGLAAKRAVSYLYSKELFFGDIPHVRLVLQNQRHRSANGLSGNRLGSLRDQSPFFRFKNSGFT</sequence>
<evidence type="ECO:0000313" key="3">
    <source>
        <dbReference type="Proteomes" id="UP001162162"/>
    </source>
</evidence>
<accession>A0AAV8YWV3</accession>
<keyword evidence="1" id="KW-0732">Signal</keyword>
<name>A0AAV8YWV3_9CUCU</name>
<evidence type="ECO:0000256" key="1">
    <source>
        <dbReference type="SAM" id="SignalP"/>
    </source>
</evidence>
<organism evidence="2 3">
    <name type="scientific">Aromia moschata</name>
    <dbReference type="NCBI Taxonomy" id="1265417"/>
    <lineage>
        <taxon>Eukaryota</taxon>
        <taxon>Metazoa</taxon>
        <taxon>Ecdysozoa</taxon>
        <taxon>Arthropoda</taxon>
        <taxon>Hexapoda</taxon>
        <taxon>Insecta</taxon>
        <taxon>Pterygota</taxon>
        <taxon>Neoptera</taxon>
        <taxon>Endopterygota</taxon>
        <taxon>Coleoptera</taxon>
        <taxon>Polyphaga</taxon>
        <taxon>Cucujiformia</taxon>
        <taxon>Chrysomeloidea</taxon>
        <taxon>Cerambycidae</taxon>
        <taxon>Cerambycinae</taxon>
        <taxon>Callichromatini</taxon>
        <taxon>Aromia</taxon>
    </lineage>
</organism>
<feature type="chain" id="PRO_5043642283" evidence="1">
    <location>
        <begin position="20"/>
        <end position="166"/>
    </location>
</feature>
<evidence type="ECO:0000313" key="2">
    <source>
        <dbReference type="EMBL" id="KAJ8956169.1"/>
    </source>
</evidence>
<protein>
    <submittedName>
        <fullName evidence="2">Uncharacterized protein</fullName>
    </submittedName>
</protein>